<gene>
    <name evidence="1" type="ORF">CR513_59955</name>
</gene>
<keyword evidence="2" id="KW-1185">Reference proteome</keyword>
<protein>
    <submittedName>
        <fullName evidence="1">Uncharacterized protein</fullName>
    </submittedName>
</protein>
<proteinExistence type="predicted"/>
<dbReference type="EMBL" id="QJKJ01015908">
    <property type="protein sequence ID" value="RDX61783.1"/>
    <property type="molecule type" value="Genomic_DNA"/>
</dbReference>
<feature type="non-terminal residue" evidence="1">
    <location>
        <position position="1"/>
    </location>
</feature>
<accession>A0A371E6Z9</accession>
<dbReference type="Proteomes" id="UP000257109">
    <property type="component" value="Unassembled WGS sequence"/>
</dbReference>
<evidence type="ECO:0000313" key="2">
    <source>
        <dbReference type="Proteomes" id="UP000257109"/>
    </source>
</evidence>
<sequence>MMIPCLDFCKGGVALEEGNEEWKEMCKKVREACGKNEVPAMVMSGEKERYRLVDDKIHPLRYVHSIMESTCSTLFQISKKMLLKCLQVFESD</sequence>
<organism evidence="1 2">
    <name type="scientific">Mucuna pruriens</name>
    <name type="common">Velvet bean</name>
    <name type="synonym">Dolichos pruriens</name>
    <dbReference type="NCBI Taxonomy" id="157652"/>
    <lineage>
        <taxon>Eukaryota</taxon>
        <taxon>Viridiplantae</taxon>
        <taxon>Streptophyta</taxon>
        <taxon>Embryophyta</taxon>
        <taxon>Tracheophyta</taxon>
        <taxon>Spermatophyta</taxon>
        <taxon>Magnoliopsida</taxon>
        <taxon>eudicotyledons</taxon>
        <taxon>Gunneridae</taxon>
        <taxon>Pentapetalae</taxon>
        <taxon>rosids</taxon>
        <taxon>fabids</taxon>
        <taxon>Fabales</taxon>
        <taxon>Fabaceae</taxon>
        <taxon>Papilionoideae</taxon>
        <taxon>50 kb inversion clade</taxon>
        <taxon>NPAAA clade</taxon>
        <taxon>indigoferoid/millettioid clade</taxon>
        <taxon>Phaseoleae</taxon>
        <taxon>Mucuna</taxon>
    </lineage>
</organism>
<name>A0A371E6Z9_MUCPR</name>
<comment type="caution">
    <text evidence="1">The sequence shown here is derived from an EMBL/GenBank/DDBJ whole genome shotgun (WGS) entry which is preliminary data.</text>
</comment>
<reference evidence="1" key="1">
    <citation type="submission" date="2018-05" db="EMBL/GenBank/DDBJ databases">
        <title>Draft genome of Mucuna pruriens seed.</title>
        <authorList>
            <person name="Nnadi N.E."/>
            <person name="Vos R."/>
            <person name="Hasami M.H."/>
            <person name="Devisetty U.K."/>
            <person name="Aguiy J.C."/>
        </authorList>
    </citation>
    <scope>NUCLEOTIDE SEQUENCE [LARGE SCALE GENOMIC DNA]</scope>
    <source>
        <strain evidence="1">JCA_2017</strain>
    </source>
</reference>
<dbReference type="AlphaFoldDB" id="A0A371E6Z9"/>
<evidence type="ECO:0000313" key="1">
    <source>
        <dbReference type="EMBL" id="RDX61783.1"/>
    </source>
</evidence>